<evidence type="ECO:0000313" key="1">
    <source>
        <dbReference type="EMBL" id="EAT15909.1"/>
    </source>
</evidence>
<accession>Q1K0N2</accession>
<reference evidence="1" key="2">
    <citation type="submission" date="2006-05" db="EMBL/GenBank/DDBJ databases">
        <title>Sequencing of the draft genome and assembly of Desulfuromonas acetoxidans DSM 684.</title>
        <authorList>
            <consortium name="US DOE Joint Genome Institute (JGI-PGF)"/>
            <person name="Copeland A."/>
            <person name="Lucas S."/>
            <person name="Lapidus A."/>
            <person name="Barry K."/>
            <person name="Detter J.C."/>
            <person name="Glavina del Rio T."/>
            <person name="Hammon N."/>
            <person name="Israni S."/>
            <person name="Dalin E."/>
            <person name="Tice H."/>
            <person name="Bruce D."/>
            <person name="Pitluck S."/>
            <person name="Richardson P."/>
        </authorList>
    </citation>
    <scope>NUCLEOTIDE SEQUENCE [LARGE SCALE GENOMIC DNA]</scope>
    <source>
        <strain evidence="1">DSM 684</strain>
    </source>
</reference>
<keyword evidence="2" id="KW-1185">Reference proteome</keyword>
<comment type="caution">
    <text evidence="1">The sequence shown here is derived from an EMBL/GenBank/DDBJ whole genome shotgun (WGS) entry which is preliminary data.</text>
</comment>
<dbReference type="Proteomes" id="UP000005695">
    <property type="component" value="Unassembled WGS sequence"/>
</dbReference>
<sequence>MIDTNSFNIDSLESEIAVDHRCAALLKQFHANLLNEGIEPLDAGQLAHGADYFLREFIIGACRENLFSISPVRIRQFAGHWYIIKTLEPNLKEITQALQGVAIFYTYLHQQGKIDDTTLEKIKTYATDIDFYRRRIESFWDINGDTGYPQWCQDCPLPECASTA</sequence>
<evidence type="ECO:0000313" key="2">
    <source>
        <dbReference type="Proteomes" id="UP000005695"/>
    </source>
</evidence>
<reference evidence="1" key="1">
    <citation type="submission" date="2006-05" db="EMBL/GenBank/DDBJ databases">
        <title>Annotation of the draft genome assembly of Desulfuromonas acetoxidans DSM 684.</title>
        <authorList>
            <consortium name="US DOE Joint Genome Institute (JGI-ORNL)"/>
            <person name="Larimer F."/>
            <person name="Land M."/>
            <person name="Hauser L."/>
        </authorList>
    </citation>
    <scope>NUCLEOTIDE SEQUENCE [LARGE SCALE GENOMIC DNA]</scope>
    <source>
        <strain evidence="1">DSM 684</strain>
    </source>
</reference>
<dbReference type="AlphaFoldDB" id="Q1K0N2"/>
<dbReference type="EMBL" id="AAEW02000007">
    <property type="protein sequence ID" value="EAT15909.1"/>
    <property type="molecule type" value="Genomic_DNA"/>
</dbReference>
<dbReference type="RefSeq" id="WP_005999675.1">
    <property type="nucleotide sequence ID" value="NZ_AAEW02000007.1"/>
</dbReference>
<protein>
    <submittedName>
        <fullName evidence="1">Uncharacterized protein</fullName>
    </submittedName>
</protein>
<name>Q1K0N2_DESA6</name>
<organism evidence="1 2">
    <name type="scientific">Desulfuromonas acetoxidans (strain DSM 684 / 11070)</name>
    <dbReference type="NCBI Taxonomy" id="281689"/>
    <lineage>
        <taxon>Bacteria</taxon>
        <taxon>Pseudomonadati</taxon>
        <taxon>Thermodesulfobacteriota</taxon>
        <taxon>Desulfuromonadia</taxon>
        <taxon>Desulfuromonadales</taxon>
        <taxon>Desulfuromonadaceae</taxon>
        <taxon>Desulfuromonas</taxon>
    </lineage>
</organism>
<proteinExistence type="predicted"/>
<gene>
    <name evidence="1" type="ORF">Dace_2209</name>
</gene>
<dbReference type="OrthoDB" id="5395144at2"/>